<evidence type="ECO:0000313" key="5">
    <source>
        <dbReference type="Proteomes" id="UP001596013"/>
    </source>
</evidence>
<feature type="chain" id="PRO_5046046057" evidence="2">
    <location>
        <begin position="22"/>
        <end position="189"/>
    </location>
</feature>
<evidence type="ECO:0000313" key="4">
    <source>
        <dbReference type="EMBL" id="MFC5437336.1"/>
    </source>
</evidence>
<feature type="domain" description="DUF4124" evidence="3">
    <location>
        <begin position="16"/>
        <end position="65"/>
    </location>
</feature>
<feature type="region of interest" description="Disordered" evidence="1">
    <location>
        <begin position="129"/>
        <end position="153"/>
    </location>
</feature>
<evidence type="ECO:0000256" key="2">
    <source>
        <dbReference type="SAM" id="SignalP"/>
    </source>
</evidence>
<dbReference type="EMBL" id="JBHSMK010000008">
    <property type="protein sequence ID" value="MFC5437336.1"/>
    <property type="molecule type" value="Genomic_DNA"/>
</dbReference>
<name>A0ABW0JNL5_9GAMM</name>
<reference evidence="5" key="1">
    <citation type="journal article" date="2019" name="Int. J. Syst. Evol. Microbiol.">
        <title>The Global Catalogue of Microorganisms (GCM) 10K type strain sequencing project: providing services to taxonomists for standard genome sequencing and annotation.</title>
        <authorList>
            <consortium name="The Broad Institute Genomics Platform"/>
            <consortium name="The Broad Institute Genome Sequencing Center for Infectious Disease"/>
            <person name="Wu L."/>
            <person name="Ma J."/>
        </authorList>
    </citation>
    <scope>NUCLEOTIDE SEQUENCE [LARGE SCALE GENOMIC DNA]</scope>
    <source>
        <strain evidence="5">JCM 17130</strain>
    </source>
</reference>
<accession>A0ABW0JNL5</accession>
<sequence length="189" mass="19588">MSRSTALLCLALLVRAMPAQAQTEIHRCIGPHGGAVFTDQPCAALQATPVNPSAAPEGDAAPTAPPLVLCAASLDHLRESVVDAFASRDANRLAGLILWNGYARGAAIADIRSLGELMKQPLLDVDIPGEDAEPAAATPGSSDPFVAGPAPSAPPADQLVLHTAGSGNPREIRFGIARQAGCLWLRYRD</sequence>
<organism evidence="4 5">
    <name type="scientific">Rhodanobacter umsongensis</name>
    <dbReference type="NCBI Taxonomy" id="633153"/>
    <lineage>
        <taxon>Bacteria</taxon>
        <taxon>Pseudomonadati</taxon>
        <taxon>Pseudomonadota</taxon>
        <taxon>Gammaproteobacteria</taxon>
        <taxon>Lysobacterales</taxon>
        <taxon>Rhodanobacteraceae</taxon>
        <taxon>Rhodanobacter</taxon>
    </lineage>
</organism>
<evidence type="ECO:0000259" key="3">
    <source>
        <dbReference type="Pfam" id="PF13511"/>
    </source>
</evidence>
<keyword evidence="2" id="KW-0732">Signal</keyword>
<keyword evidence="5" id="KW-1185">Reference proteome</keyword>
<gene>
    <name evidence="4" type="ORF">ACFPME_12260</name>
</gene>
<dbReference type="Proteomes" id="UP001596013">
    <property type="component" value="Unassembled WGS sequence"/>
</dbReference>
<proteinExistence type="predicted"/>
<evidence type="ECO:0000256" key="1">
    <source>
        <dbReference type="SAM" id="MobiDB-lite"/>
    </source>
</evidence>
<feature type="signal peptide" evidence="2">
    <location>
        <begin position="1"/>
        <end position="21"/>
    </location>
</feature>
<dbReference type="InterPro" id="IPR025392">
    <property type="entry name" value="DUF4124"/>
</dbReference>
<dbReference type="Pfam" id="PF13511">
    <property type="entry name" value="DUF4124"/>
    <property type="match status" value="1"/>
</dbReference>
<dbReference type="RefSeq" id="WP_377305684.1">
    <property type="nucleotide sequence ID" value="NZ_JBHSMK010000008.1"/>
</dbReference>
<protein>
    <submittedName>
        <fullName evidence="4">DUF4124 domain-containing protein</fullName>
    </submittedName>
</protein>
<comment type="caution">
    <text evidence="4">The sequence shown here is derived from an EMBL/GenBank/DDBJ whole genome shotgun (WGS) entry which is preliminary data.</text>
</comment>